<dbReference type="EMBL" id="CAMXCT010006057">
    <property type="protein sequence ID" value="CAI4013834.1"/>
    <property type="molecule type" value="Genomic_DNA"/>
</dbReference>
<dbReference type="Pfam" id="PF00168">
    <property type="entry name" value="C2"/>
    <property type="match status" value="1"/>
</dbReference>
<dbReference type="CDD" id="cd00030">
    <property type="entry name" value="C2"/>
    <property type="match status" value="1"/>
</dbReference>
<organism evidence="5">
    <name type="scientific">Cladocopium goreaui</name>
    <dbReference type="NCBI Taxonomy" id="2562237"/>
    <lineage>
        <taxon>Eukaryota</taxon>
        <taxon>Sar</taxon>
        <taxon>Alveolata</taxon>
        <taxon>Dinophyceae</taxon>
        <taxon>Suessiales</taxon>
        <taxon>Symbiodiniaceae</taxon>
        <taxon>Cladocopium</taxon>
    </lineage>
</organism>
<dbReference type="InterPro" id="IPR039010">
    <property type="entry name" value="Synaptotagmin_SMP"/>
</dbReference>
<dbReference type="InterPro" id="IPR035892">
    <property type="entry name" value="C2_domain_sf"/>
</dbReference>
<feature type="domain" description="C2" evidence="4">
    <location>
        <begin position="333"/>
        <end position="469"/>
    </location>
</feature>
<dbReference type="CDD" id="cd21670">
    <property type="entry name" value="SMP_ESyt"/>
    <property type="match status" value="1"/>
</dbReference>
<sequence length="833" mass="92144">MFSSLNIFSFRKRVFDQDLVTKGCCTWPSYAPEVVRPRARELRHRRGNVEEHLELVVLLVKELAAVQNTARDPGDQRVVENQWNELTWTQWLQGLKQKYISGCISCCGSGLLRFGNLSPARRWHQATEYLLNQAHNEDGSEAKKASGYGLPSWLGAKHEFINDLLEAQWPYISEWFNDIMRKSCEPALQALMPTGITIEFGERCSLGTKPAILQNIVASKFTEDHGSSIRLDAMLNYRGDCHVDVTCTVGSLELTGLEVKGEIVIELVRLRKQPPWFSGVRIYFSNRPIIDLTLQTQLFGMEANFAFLKQKIVDALTGVISHQAVLPNRFCIPMGDAIGLVDLKSPTPQGILRLVILEAKDLPDPGRSHWSNLMLRFGLSSEATEADPFVQATIGAQVEKTSVIERSRWPKWEDATFDFVIDDPNLQNLHLGVHDNDTGAFSWKQAEIMCCSEKKLTALLEGQNLIEALPEIWLPLHSGLGNLVPSGSVKIRAEWRPLGSSTPALNLGPAPGLWSIGRKNQHEWLLVVDTLSASALPSHGLGLNHFVKLGLQFDGAEVGPSYATGHAVGAGPLEHGRQLLEHMGVRPDICQVLNSHPERIYSLWRSQVPAATAATDMEQKGTTVYGLTGAPVFVDAVWNHNSRILLDSLPSMSLVLTVLRMEKGQRNPNDGTVLGAAQMPLEELLQTHQCRFEGLLPLGRDKEVLRTLSHVQVRLRLHALAAPPSAGNSYAAKPLRQFSRYYDAVSVRNGNSAWNKLRSLSFGPLKQVAPVAPDSPSEASDGGSFIARPPSGPAPSVRAAGAVRSRRFVPVEEFSPFLQKAMVEIDEEARCIE</sequence>
<dbReference type="EMBL" id="CAMXCT030006057">
    <property type="protein sequence ID" value="CAL4801146.1"/>
    <property type="molecule type" value="Genomic_DNA"/>
</dbReference>
<dbReference type="Gene3D" id="2.60.40.150">
    <property type="entry name" value="C2 domain"/>
    <property type="match status" value="1"/>
</dbReference>
<evidence type="ECO:0000313" key="7">
    <source>
        <dbReference type="EMBL" id="CAL4801146.1"/>
    </source>
</evidence>
<name>A0A9P1DR50_9DINO</name>
<comment type="caution">
    <text evidence="5">The sequence shown here is derived from an EMBL/GenBank/DDBJ whole genome shotgun (WGS) entry which is preliminary data.</text>
</comment>
<evidence type="ECO:0000256" key="2">
    <source>
        <dbReference type="ARBA" id="ARBA00022989"/>
    </source>
</evidence>
<dbReference type="SUPFAM" id="SSF49562">
    <property type="entry name" value="C2 domain (Calcium/lipid-binding domain, CaLB)"/>
    <property type="match status" value="1"/>
</dbReference>
<dbReference type="PROSITE" id="PS50004">
    <property type="entry name" value="C2"/>
    <property type="match status" value="1"/>
</dbReference>
<dbReference type="InterPro" id="IPR000008">
    <property type="entry name" value="C2_dom"/>
</dbReference>
<dbReference type="EMBL" id="CAMXCT020006057">
    <property type="protein sequence ID" value="CAL1167209.1"/>
    <property type="molecule type" value="Genomic_DNA"/>
</dbReference>
<reference evidence="6" key="2">
    <citation type="submission" date="2024-04" db="EMBL/GenBank/DDBJ databases">
        <authorList>
            <person name="Chen Y."/>
            <person name="Shah S."/>
            <person name="Dougan E. K."/>
            <person name="Thang M."/>
            <person name="Chan C."/>
        </authorList>
    </citation>
    <scope>NUCLEOTIDE SEQUENCE [LARGE SCALE GENOMIC DNA]</scope>
</reference>
<dbReference type="PANTHER" id="PTHR45761">
    <property type="entry name" value="EXTENDED SYNAPTOTAGMIN-LIKE PROTEIN 2, ISOFORM C"/>
    <property type="match status" value="1"/>
</dbReference>
<dbReference type="InterPro" id="IPR051634">
    <property type="entry name" value="Extended_Synaptotagmin"/>
</dbReference>
<gene>
    <name evidence="5" type="ORF">C1SCF055_LOCUS38776</name>
</gene>
<dbReference type="PANTHER" id="PTHR45761:SF1">
    <property type="entry name" value="EXTENDED SYNAPTOTAGMIN-LIKE PROTEIN 2, ISOFORM C"/>
    <property type="match status" value="1"/>
</dbReference>
<evidence type="ECO:0000256" key="1">
    <source>
        <dbReference type="ARBA" id="ARBA00022692"/>
    </source>
</evidence>
<dbReference type="AlphaFoldDB" id="A0A9P1DR50"/>
<protein>
    <submittedName>
        <fullName evidence="7">Extended synaptotagmin-3 (E-Syt3)</fullName>
    </submittedName>
</protein>
<evidence type="ECO:0000256" key="3">
    <source>
        <dbReference type="SAM" id="MobiDB-lite"/>
    </source>
</evidence>
<dbReference type="GO" id="GO:0005737">
    <property type="term" value="C:cytoplasm"/>
    <property type="evidence" value="ECO:0007669"/>
    <property type="project" value="UniProtKB-ARBA"/>
</dbReference>
<reference evidence="5" key="1">
    <citation type="submission" date="2022-10" db="EMBL/GenBank/DDBJ databases">
        <authorList>
            <person name="Chen Y."/>
            <person name="Dougan E. K."/>
            <person name="Chan C."/>
            <person name="Rhodes N."/>
            <person name="Thang M."/>
        </authorList>
    </citation>
    <scope>NUCLEOTIDE SEQUENCE</scope>
</reference>
<evidence type="ECO:0000313" key="8">
    <source>
        <dbReference type="Proteomes" id="UP001152797"/>
    </source>
</evidence>
<keyword evidence="2" id="KW-1133">Transmembrane helix</keyword>
<keyword evidence="1" id="KW-0812">Transmembrane</keyword>
<dbReference type="Pfam" id="PF17047">
    <property type="entry name" value="SMP_LBD"/>
    <property type="match status" value="1"/>
</dbReference>
<feature type="region of interest" description="Disordered" evidence="3">
    <location>
        <begin position="771"/>
        <end position="798"/>
    </location>
</feature>
<keyword evidence="2" id="KW-0472">Membrane</keyword>
<proteinExistence type="predicted"/>
<accession>A0A9P1DR50</accession>
<evidence type="ECO:0000259" key="4">
    <source>
        <dbReference type="PROSITE" id="PS50004"/>
    </source>
</evidence>
<evidence type="ECO:0000313" key="5">
    <source>
        <dbReference type="EMBL" id="CAI4013834.1"/>
    </source>
</evidence>
<dbReference type="SMART" id="SM00239">
    <property type="entry name" value="C2"/>
    <property type="match status" value="1"/>
</dbReference>
<keyword evidence="8" id="KW-1185">Reference proteome</keyword>
<dbReference type="Proteomes" id="UP001152797">
    <property type="component" value="Unassembled WGS sequence"/>
</dbReference>
<evidence type="ECO:0000313" key="6">
    <source>
        <dbReference type="EMBL" id="CAL1167209.1"/>
    </source>
</evidence>
<dbReference type="OrthoDB" id="1029639at2759"/>